<comment type="caution">
    <text evidence="2">The sequence shown here is derived from an EMBL/GenBank/DDBJ whole genome shotgun (WGS) entry which is preliminary data.</text>
</comment>
<evidence type="ECO:0000259" key="1">
    <source>
        <dbReference type="Pfam" id="PF10006"/>
    </source>
</evidence>
<sequence>MTETVLDVRAIAPAERHALVFSTFDALAPGGAFILAADHDPRPLYAQFGAQRSGKFEWSYVEQGPEVWRVRIARAREGASCCGSCS</sequence>
<reference evidence="2 3" key="1">
    <citation type="submission" date="2020-02" db="EMBL/GenBank/DDBJ databases">
        <authorList>
            <person name="Dziuba M."/>
            <person name="Kuznetsov B."/>
            <person name="Mardanov A."/>
            <person name="Ravin N."/>
            <person name="Grouzdev D."/>
        </authorList>
    </citation>
    <scope>NUCLEOTIDE SEQUENCE [LARGE SCALE GENOMIC DNA]</scope>
    <source>
        <strain evidence="2 3">SpK</strain>
    </source>
</reference>
<name>A0A7C9QU78_9PROT</name>
<dbReference type="InterPro" id="IPR018720">
    <property type="entry name" value="DUF2249"/>
</dbReference>
<dbReference type="Pfam" id="PF10006">
    <property type="entry name" value="DUF2249"/>
    <property type="match status" value="1"/>
</dbReference>
<accession>A0A7C9QU78</accession>
<dbReference type="Proteomes" id="UP000480684">
    <property type="component" value="Unassembled WGS sequence"/>
</dbReference>
<gene>
    <name evidence="2" type="ORF">G4223_11635</name>
</gene>
<organism evidence="2 3">
    <name type="scientific">Magnetospirillum aberrantis SpK</name>
    <dbReference type="NCBI Taxonomy" id="908842"/>
    <lineage>
        <taxon>Bacteria</taxon>
        <taxon>Pseudomonadati</taxon>
        <taxon>Pseudomonadota</taxon>
        <taxon>Alphaproteobacteria</taxon>
        <taxon>Rhodospirillales</taxon>
        <taxon>Rhodospirillaceae</taxon>
        <taxon>Magnetospirillum</taxon>
    </lineage>
</organism>
<dbReference type="AlphaFoldDB" id="A0A7C9QU78"/>
<evidence type="ECO:0000313" key="2">
    <source>
        <dbReference type="EMBL" id="NFV80760.1"/>
    </source>
</evidence>
<evidence type="ECO:0000313" key="3">
    <source>
        <dbReference type="Proteomes" id="UP000480684"/>
    </source>
</evidence>
<feature type="domain" description="DUF2249" evidence="1">
    <location>
        <begin position="5"/>
        <end position="74"/>
    </location>
</feature>
<protein>
    <submittedName>
        <fullName evidence="2">DUF2249 domain-containing protein</fullName>
    </submittedName>
</protein>
<dbReference type="RefSeq" id="WP_163679593.1">
    <property type="nucleotide sequence ID" value="NZ_JAAIYP010000038.1"/>
</dbReference>
<dbReference type="EMBL" id="JAAIYP010000038">
    <property type="protein sequence ID" value="NFV80760.1"/>
    <property type="molecule type" value="Genomic_DNA"/>
</dbReference>
<keyword evidence="3" id="KW-1185">Reference proteome</keyword>
<proteinExistence type="predicted"/>